<name>A0ABP2GJ72_ACIRA</name>
<comment type="caution">
    <text evidence="1">The sequence shown here is derived from an EMBL/GenBank/DDBJ whole genome shotgun (WGS) entry which is preliminary data.</text>
</comment>
<reference evidence="1 2" key="1">
    <citation type="submission" date="2009-07" db="EMBL/GenBank/DDBJ databases">
        <authorList>
            <person name="Madupu R."/>
            <person name="Durkin A.S."/>
            <person name="Torralba M."/>
            <person name="Methe B."/>
            <person name="Sutton G.G."/>
            <person name="Strausberg R.L."/>
            <person name="Nelson K.E."/>
        </authorList>
    </citation>
    <scope>NUCLEOTIDE SEQUENCE [LARGE SCALE GENOMIC DNA]</scope>
    <source>
        <strain evidence="1 2">SK82</strain>
    </source>
</reference>
<accession>A0ABP2GJ72</accession>
<sequence length="38" mass="4702">MAFHNFNRASIQKIYFLNNLEMMEISAFIQEYNHYKNM</sequence>
<evidence type="ECO:0008006" key="3">
    <source>
        <dbReference type="Google" id="ProtNLM"/>
    </source>
</evidence>
<evidence type="ECO:0000313" key="1">
    <source>
        <dbReference type="EMBL" id="EET81258.1"/>
    </source>
</evidence>
<dbReference type="EMBL" id="ACVR01000072">
    <property type="protein sequence ID" value="EET81258.1"/>
    <property type="molecule type" value="Genomic_DNA"/>
</dbReference>
<protein>
    <recommendedName>
        <fullName evidence="3">Integrase catalytic domain-containing protein</fullName>
    </recommendedName>
</protein>
<dbReference type="Proteomes" id="UP000018419">
    <property type="component" value="Unassembled WGS sequence"/>
</dbReference>
<evidence type="ECO:0000313" key="2">
    <source>
        <dbReference type="Proteomes" id="UP000018419"/>
    </source>
</evidence>
<organism evidence="1 2">
    <name type="scientific">Acinetobacter radioresistens SK82</name>
    <dbReference type="NCBI Taxonomy" id="596318"/>
    <lineage>
        <taxon>Bacteria</taxon>
        <taxon>Pseudomonadati</taxon>
        <taxon>Pseudomonadota</taxon>
        <taxon>Gammaproteobacteria</taxon>
        <taxon>Moraxellales</taxon>
        <taxon>Moraxellaceae</taxon>
        <taxon>Acinetobacter</taxon>
    </lineage>
</organism>
<keyword evidence="2" id="KW-1185">Reference proteome</keyword>
<gene>
    <name evidence="1" type="ORF">ACIRA0001_0039</name>
</gene>
<proteinExistence type="predicted"/>